<evidence type="ECO:0000313" key="1">
    <source>
        <dbReference type="EMBL" id="SUX26479.1"/>
    </source>
</evidence>
<organism evidence="1 2">
    <name type="scientific">Campylobacter upsaliensis</name>
    <dbReference type="NCBI Taxonomy" id="28080"/>
    <lineage>
        <taxon>Bacteria</taxon>
        <taxon>Pseudomonadati</taxon>
        <taxon>Campylobacterota</taxon>
        <taxon>Epsilonproteobacteria</taxon>
        <taxon>Campylobacterales</taxon>
        <taxon>Campylobacteraceae</taxon>
        <taxon>Campylobacter</taxon>
    </lineage>
</organism>
<dbReference type="Proteomes" id="UP000254161">
    <property type="component" value="Unassembled WGS sequence"/>
</dbReference>
<dbReference type="Pfam" id="PF11186">
    <property type="entry name" value="DUF2972"/>
    <property type="match status" value="1"/>
</dbReference>
<dbReference type="RefSeq" id="WP_115629624.1">
    <property type="nucleotide sequence ID" value="NZ_UFUZ01000001.1"/>
</dbReference>
<dbReference type="InterPro" id="IPR021353">
    <property type="entry name" value="DUF2972"/>
</dbReference>
<dbReference type="AlphaFoldDB" id="A0A381EHR0"/>
<dbReference type="GO" id="GO:0016740">
    <property type="term" value="F:transferase activity"/>
    <property type="evidence" value="ECO:0007669"/>
    <property type="project" value="UniProtKB-KW"/>
</dbReference>
<reference evidence="1 2" key="1">
    <citation type="submission" date="2018-06" db="EMBL/GenBank/DDBJ databases">
        <authorList>
            <consortium name="Pathogen Informatics"/>
            <person name="Doyle S."/>
        </authorList>
    </citation>
    <scope>NUCLEOTIDE SEQUENCE [LARGE SCALE GENOMIC DNA]</scope>
    <source>
        <strain evidence="1 2">NCTC12264</strain>
    </source>
</reference>
<protein>
    <submittedName>
        <fullName evidence="1">Sugar transferase</fullName>
    </submittedName>
</protein>
<sequence>MITNPNSATQRIKNHLSYKLGQELIKYNTGGGGVISLLFKLYHIKKTHHKYLKIYQQIIEVFPQLSYPPLKQCEDYQQGLQCQFHLSYLLGKALIKADKAWYKGGYLKLSKEIKEAKRLYGTFKEIKENLGAIPNLEGMNLELLQEFKLEDFKTFLNTSYKPLRNLLLHHFLHHFSFTIKHFDEVSLWLNSKEFKEKYEDINHPYPPLLNPDKLNDENYILNYEKIPAEKAWEMNLPLPRRYEFAYTLMHGAGGSSFYWFMRSLKVECANSWIGDDREYYKENYKALTQLKNDFFIWIIHYAFFHYKKSLQLLSSNFPLLILVRDPISVFKHLINHQQGSSRTKKVFSLGDDYALLIPDILYTRAFYENERYKGEKSIAPNLENLHLHSGTMVFDNVRKTIAHKEVFYIDMQEIMPQNAFKTFTNLAKKFNFTPPNPKEKDFYKIMHNTGGLVAILDFKVMLDKEISIFVDSAKTRRYLNQNFMNINEEILGLDPENFKLCIEKRHYDLLLEKNELYEKTKHYLKGLYEYYLKRVEIEKKKLLNEKQILEYFKNNKTLALKFKKAFDIELEHIKTHRPDIVASWKYYKEFEKICEELELVERD</sequence>
<name>A0A381EHR0_CAMUP</name>
<evidence type="ECO:0000313" key="2">
    <source>
        <dbReference type="Proteomes" id="UP000254161"/>
    </source>
</evidence>
<proteinExistence type="predicted"/>
<dbReference type="EMBL" id="UFUZ01000001">
    <property type="protein sequence ID" value="SUX26479.1"/>
    <property type="molecule type" value="Genomic_DNA"/>
</dbReference>
<gene>
    <name evidence="1" type="ORF">NCTC12264_00706</name>
</gene>
<keyword evidence="1" id="KW-0808">Transferase</keyword>
<accession>A0A381EHR0</accession>